<accession>A0A2K1FYZ2</accession>
<dbReference type="EMBL" id="CP007795">
    <property type="protein sequence ID" value="AIB15153.1"/>
    <property type="molecule type" value="Genomic_DNA"/>
</dbReference>
<geneLocation type="plasmid" evidence="2">
    <name>p9unnamed</name>
</geneLocation>
<dbReference type="Proteomes" id="UP000027186">
    <property type="component" value="Plasmid AbAZ39_p2"/>
</dbReference>
<evidence type="ECO:0000313" key="4">
    <source>
        <dbReference type="Proteomes" id="UP000236268"/>
    </source>
</evidence>
<dbReference type="AlphaFoldDB" id="A0A060DVH0"/>
<dbReference type="KEGG" id="abq:ABAZ39_24990"/>
<dbReference type="Proteomes" id="UP000236268">
    <property type="component" value="Unassembled WGS sequence"/>
</dbReference>
<proteinExistence type="predicted"/>
<dbReference type="SUPFAM" id="SSF160419">
    <property type="entry name" value="YdfO-like"/>
    <property type="match status" value="2"/>
</dbReference>
<reference evidence="1 3" key="1">
    <citation type="journal article" date="2014" name="Genome Announc.">
        <title>Complete Genome Sequence of the Model Rhizosphere Strain Azospirillum brasilense Az39, Successfully Applied in Agriculture.</title>
        <authorList>
            <person name="Rivera D."/>
            <person name="Revale S."/>
            <person name="Molina R."/>
            <person name="Gualpa J."/>
            <person name="Puente M."/>
            <person name="Maroniche G."/>
            <person name="Paris G."/>
            <person name="Baker D."/>
            <person name="Clavijo B."/>
            <person name="McLay K."/>
            <person name="Spaepen S."/>
            <person name="Perticari A."/>
            <person name="Vazquez M."/>
            <person name="Wisniewski-Dye F."/>
            <person name="Watkins C."/>
            <person name="Martinez-Abarca F."/>
            <person name="Vanderleyden J."/>
            <person name="Cassan F."/>
        </authorList>
    </citation>
    <scope>NUCLEOTIDE SEQUENCE [LARGE SCALE GENOMIC DNA]</scope>
    <source>
        <strain evidence="1 3">Az39</strain>
        <plasmid evidence="1">AbAZ39_p2</plasmid>
    </source>
</reference>
<protein>
    <submittedName>
        <fullName evidence="2">DUF1398 domain-containing protein</fullName>
    </submittedName>
</protein>
<accession>A0A060DVH0</accession>
<keyword evidence="1" id="KW-0614">Plasmid</keyword>
<evidence type="ECO:0000313" key="2">
    <source>
        <dbReference type="EMBL" id="PNQ97738.1"/>
    </source>
</evidence>
<gene>
    <name evidence="1" type="ORF">ABAZ39_24990</name>
    <name evidence="2" type="ORF">C1S70_16920</name>
</gene>
<organism evidence="1 3">
    <name type="scientific">Azospirillum argentinense</name>
    <dbReference type="NCBI Taxonomy" id="2970906"/>
    <lineage>
        <taxon>Bacteria</taxon>
        <taxon>Pseudomonadati</taxon>
        <taxon>Pseudomonadota</taxon>
        <taxon>Alphaproteobacteria</taxon>
        <taxon>Rhodospirillales</taxon>
        <taxon>Azospirillaceae</taxon>
        <taxon>Azospirillum</taxon>
    </lineage>
</organism>
<dbReference type="InterPro" id="IPR009833">
    <property type="entry name" value="DUF1398"/>
</dbReference>
<evidence type="ECO:0000313" key="3">
    <source>
        <dbReference type="Proteomes" id="UP000027186"/>
    </source>
</evidence>
<name>A0A060DVH0_9PROT</name>
<dbReference type="EMBL" id="POWG01000017">
    <property type="protein sequence ID" value="PNQ97738.1"/>
    <property type="molecule type" value="Genomic_DNA"/>
</dbReference>
<dbReference type="Pfam" id="PF07166">
    <property type="entry name" value="DUF1398"/>
    <property type="match status" value="1"/>
</dbReference>
<dbReference type="InterPro" id="IPR036696">
    <property type="entry name" value="YdfO-like_sf"/>
</dbReference>
<dbReference type="OrthoDB" id="7571760at2"/>
<sequence length="133" mass="14692">MNSKITAILRECSRASDEERITFPEVVAALAVAGVERYHTDLVRAETTYYLLDGTTERVEARPSPLPPAIDFSAEGVESAVRAIQAGTIRYGGFRERVLRAGCAGWMVSILGRRVVYYGRSGDSHTEWFPGTH</sequence>
<geneLocation type="plasmid" evidence="1 3">
    <name>AbAZ39_p2</name>
</geneLocation>
<dbReference type="Gene3D" id="3.30.1810.10">
    <property type="entry name" value="YdfO-like"/>
    <property type="match status" value="1"/>
</dbReference>
<evidence type="ECO:0000313" key="1">
    <source>
        <dbReference type="EMBL" id="AIB15153.1"/>
    </source>
</evidence>
<reference evidence="2 4" key="2">
    <citation type="submission" date="2018-01" db="EMBL/GenBank/DDBJ databases">
        <title>Whole genome sequence of Azospirillum brasilense REC3 isolated from strawberry roots.</title>
        <authorList>
            <person name="Fontana C.A."/>
            <person name="Salazar S.M."/>
            <person name="Bassi D."/>
            <person name="Puglisi E."/>
            <person name="Lovaisa N.C."/>
            <person name="Toffoli L.M."/>
            <person name="Pedraza R."/>
            <person name="Cocconcelli P.S."/>
        </authorList>
    </citation>
    <scope>NUCLEOTIDE SEQUENCE [LARGE SCALE GENOMIC DNA]</scope>
    <source>
        <strain evidence="2 4">REC3</strain>
        <plasmid evidence="2">p9unnamed</plasmid>
    </source>
</reference>
<dbReference type="RefSeq" id="WP_040136518.1">
    <property type="nucleotide sequence ID" value="NZ_CP007795.1"/>
</dbReference>